<evidence type="ECO:0000313" key="10">
    <source>
        <dbReference type="Proteomes" id="UP000828390"/>
    </source>
</evidence>
<dbReference type="GO" id="GO:0046872">
    <property type="term" value="F:metal ion binding"/>
    <property type="evidence" value="ECO:0007669"/>
    <property type="project" value="UniProtKB-KW"/>
</dbReference>
<comment type="caution">
    <text evidence="9">The sequence shown here is derived from an EMBL/GenBank/DDBJ whole genome shotgun (WGS) entry which is preliminary data.</text>
</comment>
<evidence type="ECO:0000256" key="5">
    <source>
        <dbReference type="ARBA" id="ARBA00022723"/>
    </source>
</evidence>
<accession>A0A9D4I9K0</accession>
<dbReference type="GO" id="GO:0016779">
    <property type="term" value="F:nucleotidyltransferase activity"/>
    <property type="evidence" value="ECO:0007669"/>
    <property type="project" value="UniProtKB-KW"/>
</dbReference>
<reference evidence="9" key="1">
    <citation type="journal article" date="2019" name="bioRxiv">
        <title>The Genome of the Zebra Mussel, Dreissena polymorpha: A Resource for Invasive Species Research.</title>
        <authorList>
            <person name="McCartney M.A."/>
            <person name="Auch B."/>
            <person name="Kono T."/>
            <person name="Mallez S."/>
            <person name="Zhang Y."/>
            <person name="Obille A."/>
            <person name="Becker A."/>
            <person name="Abrahante J.E."/>
            <person name="Garbe J."/>
            <person name="Badalamenti J.P."/>
            <person name="Herman A."/>
            <person name="Mangelson H."/>
            <person name="Liachko I."/>
            <person name="Sullivan S."/>
            <person name="Sone E.D."/>
            <person name="Koren S."/>
            <person name="Silverstein K.A.T."/>
            <person name="Beckman K.B."/>
            <person name="Gohl D.M."/>
        </authorList>
    </citation>
    <scope>NUCLEOTIDE SEQUENCE</scope>
    <source>
        <strain evidence="9">Duluth1</strain>
        <tissue evidence="9">Whole animal</tissue>
    </source>
</reference>
<dbReference type="AlphaFoldDB" id="A0A9D4I9K0"/>
<feature type="region of interest" description="Disordered" evidence="7">
    <location>
        <begin position="1"/>
        <end position="31"/>
    </location>
</feature>
<keyword evidence="3" id="KW-0808">Transferase</keyword>
<organism evidence="9 10">
    <name type="scientific">Dreissena polymorpha</name>
    <name type="common">Zebra mussel</name>
    <name type="synonym">Mytilus polymorpha</name>
    <dbReference type="NCBI Taxonomy" id="45954"/>
    <lineage>
        <taxon>Eukaryota</taxon>
        <taxon>Metazoa</taxon>
        <taxon>Spiralia</taxon>
        <taxon>Lophotrochozoa</taxon>
        <taxon>Mollusca</taxon>
        <taxon>Bivalvia</taxon>
        <taxon>Autobranchia</taxon>
        <taxon>Heteroconchia</taxon>
        <taxon>Euheterodonta</taxon>
        <taxon>Imparidentia</taxon>
        <taxon>Neoheterodontei</taxon>
        <taxon>Myida</taxon>
        <taxon>Dreissenoidea</taxon>
        <taxon>Dreissenidae</taxon>
        <taxon>Dreissena</taxon>
    </lineage>
</organism>
<keyword evidence="10" id="KW-1185">Reference proteome</keyword>
<evidence type="ECO:0000256" key="2">
    <source>
        <dbReference type="ARBA" id="ARBA00008307"/>
    </source>
</evidence>
<feature type="domain" description="Mab-21-like HhH/H2TH-like" evidence="8">
    <location>
        <begin position="315"/>
        <end position="390"/>
    </location>
</feature>
<keyword evidence="4" id="KW-0548">Nucleotidyltransferase</keyword>
<dbReference type="SMART" id="SM01265">
    <property type="entry name" value="Mab-21"/>
    <property type="match status" value="1"/>
</dbReference>
<evidence type="ECO:0000313" key="9">
    <source>
        <dbReference type="EMBL" id="KAH3751827.1"/>
    </source>
</evidence>
<gene>
    <name evidence="9" type="ORF">DPMN_186403</name>
</gene>
<evidence type="ECO:0000256" key="7">
    <source>
        <dbReference type="SAM" id="MobiDB-lite"/>
    </source>
</evidence>
<evidence type="ECO:0000256" key="1">
    <source>
        <dbReference type="ARBA" id="ARBA00001946"/>
    </source>
</evidence>
<protein>
    <recommendedName>
        <fullName evidence="8">Mab-21-like HhH/H2TH-like domain-containing protein</fullName>
    </recommendedName>
</protein>
<keyword evidence="5" id="KW-0479">Metal-binding</keyword>
<keyword evidence="6" id="KW-0460">Magnesium</keyword>
<dbReference type="Pfam" id="PF20266">
    <property type="entry name" value="Mab-21_C"/>
    <property type="match status" value="1"/>
</dbReference>
<dbReference type="Gene3D" id="1.10.1410.40">
    <property type="match status" value="1"/>
</dbReference>
<proteinExistence type="inferred from homology"/>
<evidence type="ECO:0000259" key="8">
    <source>
        <dbReference type="Pfam" id="PF20266"/>
    </source>
</evidence>
<sequence>MARKGQSKHKHSTRKERNEWKPSQDVTSISQDQKEFSEKLSSVLDYFAFNTELIEFRRKDMLYLEREQTLLLQAHGYNRRMYMFGSQIEGTTTCRMKSDVDTLQRLDTFHLFLDSENPPLLPYCHKVLIKVSTNGCASQYCVLTMIEPSTQTKLFQLLGHTLDPIDISDFFQRDWETTDGTIPHTIMFDTLNQIREVRKQAKRHGPAESIWKTDRVYACYCKRLPKQCKFVFERPRPGHWPSEQTLQKARKYGVFIVPQGPPKSTNICGYDNFDYQWRISTNLTERLFMFSLDTVHLKAYVMTKMIRKELFVPEYGDKLSTFHFKTAFFFAVENTRTDLWREDNLINCVKYILATLRRFCTCRSCPHFTIVNLFDGKIERNEFPKLVDKLTQIINLLRTKIESIQMDNIGKLLNEWTASKTNHIIYHSHGSALLRERWILWMDFVPRASPAMTLYLNEHLQI</sequence>
<dbReference type="Proteomes" id="UP000828390">
    <property type="component" value="Unassembled WGS sequence"/>
</dbReference>
<dbReference type="PANTHER" id="PTHR10656:SF42">
    <property type="entry name" value="CYCLIC GMP-AMP SYNTHASE-LIKE PROTEIN-RELATED"/>
    <property type="match status" value="1"/>
</dbReference>
<dbReference type="PANTHER" id="PTHR10656">
    <property type="entry name" value="CELL FATE DETERMINING PROTEIN MAB21-RELATED"/>
    <property type="match status" value="1"/>
</dbReference>
<evidence type="ECO:0000256" key="3">
    <source>
        <dbReference type="ARBA" id="ARBA00022679"/>
    </source>
</evidence>
<evidence type="ECO:0000256" key="6">
    <source>
        <dbReference type="ARBA" id="ARBA00022842"/>
    </source>
</evidence>
<dbReference type="EMBL" id="JAIWYP010000010">
    <property type="protein sequence ID" value="KAH3751827.1"/>
    <property type="molecule type" value="Genomic_DNA"/>
</dbReference>
<comment type="similarity">
    <text evidence="2">Belongs to the mab-21 family.</text>
</comment>
<feature type="compositionally biased region" description="Basic residues" evidence="7">
    <location>
        <begin position="1"/>
        <end position="14"/>
    </location>
</feature>
<dbReference type="InterPro" id="IPR046906">
    <property type="entry name" value="Mab-21_HhH/H2TH-like"/>
</dbReference>
<comment type="cofactor">
    <cofactor evidence="1">
        <name>Mg(2+)</name>
        <dbReference type="ChEBI" id="CHEBI:18420"/>
    </cofactor>
</comment>
<dbReference type="InterPro" id="IPR024810">
    <property type="entry name" value="MAB21L/cGLR"/>
</dbReference>
<name>A0A9D4I9K0_DREPO</name>
<reference evidence="9" key="2">
    <citation type="submission" date="2020-11" db="EMBL/GenBank/DDBJ databases">
        <authorList>
            <person name="McCartney M.A."/>
            <person name="Auch B."/>
            <person name="Kono T."/>
            <person name="Mallez S."/>
            <person name="Becker A."/>
            <person name="Gohl D.M."/>
            <person name="Silverstein K.A.T."/>
            <person name="Koren S."/>
            <person name="Bechman K.B."/>
            <person name="Herman A."/>
            <person name="Abrahante J.E."/>
            <person name="Garbe J."/>
        </authorList>
    </citation>
    <scope>NUCLEOTIDE SEQUENCE</scope>
    <source>
        <strain evidence="9">Duluth1</strain>
        <tissue evidence="9">Whole animal</tissue>
    </source>
</reference>
<evidence type="ECO:0000256" key="4">
    <source>
        <dbReference type="ARBA" id="ARBA00022695"/>
    </source>
</evidence>